<dbReference type="InterPro" id="IPR001466">
    <property type="entry name" value="Beta-lactam-related"/>
</dbReference>
<dbReference type="Gene3D" id="3.40.710.10">
    <property type="entry name" value="DD-peptidase/beta-lactamase superfamily"/>
    <property type="match status" value="1"/>
</dbReference>
<protein>
    <recommendedName>
        <fullName evidence="1">Beta-lactamase-related domain-containing protein</fullName>
    </recommendedName>
</protein>
<reference evidence="2 3" key="1">
    <citation type="submission" date="2016-06" db="EMBL/GenBank/DDBJ databases">
        <authorList>
            <person name="Kjaerup R.B."/>
            <person name="Dalgaard T.S."/>
            <person name="Juul-Madsen H.R."/>
        </authorList>
    </citation>
    <scope>NUCLEOTIDE SEQUENCE [LARGE SCALE GENOMIC DNA]</scope>
    <source>
        <strain evidence="2">3</strain>
    </source>
</reference>
<sequence length="66" mass="6918">MTTPLTKGSKAPGGDTVMRIGSITKAFTGEVLAHLATRNTVQLARPLIKSWPELAAVARQKSGKSA</sequence>
<dbReference type="Proteomes" id="UP000199169">
    <property type="component" value="Unassembled WGS sequence"/>
</dbReference>
<evidence type="ECO:0000313" key="2">
    <source>
        <dbReference type="EMBL" id="SBT08637.1"/>
    </source>
</evidence>
<dbReference type="InterPro" id="IPR012338">
    <property type="entry name" value="Beta-lactam/transpept-like"/>
</dbReference>
<keyword evidence="3" id="KW-1185">Reference proteome</keyword>
<evidence type="ECO:0000259" key="1">
    <source>
        <dbReference type="Pfam" id="PF00144"/>
    </source>
</evidence>
<proteinExistence type="predicted"/>
<accession>A0A1A8XVL7</accession>
<name>A0A1A8XVL7_9PROT</name>
<dbReference type="EMBL" id="FLQX01000138">
    <property type="protein sequence ID" value="SBT08637.1"/>
    <property type="molecule type" value="Genomic_DNA"/>
</dbReference>
<dbReference type="SUPFAM" id="SSF56601">
    <property type="entry name" value="beta-lactamase/transpeptidase-like"/>
    <property type="match status" value="1"/>
</dbReference>
<evidence type="ECO:0000313" key="3">
    <source>
        <dbReference type="Proteomes" id="UP000199169"/>
    </source>
</evidence>
<dbReference type="AlphaFoldDB" id="A0A1A8XVL7"/>
<gene>
    <name evidence="2" type="ORF">ACCAA_60021</name>
</gene>
<organism evidence="2 3">
    <name type="scientific">Candidatus Accumulibacter aalborgensis</name>
    <dbReference type="NCBI Taxonomy" id="1860102"/>
    <lineage>
        <taxon>Bacteria</taxon>
        <taxon>Pseudomonadati</taxon>
        <taxon>Pseudomonadota</taxon>
        <taxon>Betaproteobacteria</taxon>
        <taxon>Candidatus Accumulibacter</taxon>
    </lineage>
</organism>
<dbReference type="Pfam" id="PF00144">
    <property type="entry name" value="Beta-lactamase"/>
    <property type="match status" value="1"/>
</dbReference>
<feature type="domain" description="Beta-lactamase-related" evidence="1">
    <location>
        <begin position="11"/>
        <end position="60"/>
    </location>
</feature>